<gene>
    <name evidence="14" type="ORF">D6B99_14415</name>
</gene>
<comment type="subcellular location">
    <subcellularLocation>
        <location evidence="1">Cell membrane</location>
        <topology evidence="1">Multi-pass membrane protein</topology>
    </subcellularLocation>
</comment>
<keyword evidence="4" id="KW-0050">Antiport</keyword>
<accession>A0A386HTA0</accession>
<evidence type="ECO:0000256" key="3">
    <source>
        <dbReference type="ARBA" id="ARBA00022448"/>
    </source>
</evidence>
<dbReference type="AlphaFoldDB" id="A0A386HTA0"/>
<feature type="transmembrane region" description="Helical" evidence="12">
    <location>
        <begin position="354"/>
        <end position="376"/>
    </location>
</feature>
<dbReference type="GO" id="GO:0005886">
    <property type="term" value="C:plasma membrane"/>
    <property type="evidence" value="ECO:0007669"/>
    <property type="project" value="UniProtKB-SubCell"/>
</dbReference>
<feature type="transmembrane region" description="Helical" evidence="12">
    <location>
        <begin position="67"/>
        <end position="87"/>
    </location>
</feature>
<dbReference type="Proteomes" id="UP000266118">
    <property type="component" value="Chromosome"/>
</dbReference>
<dbReference type="PANTHER" id="PTHR10110:SF195">
    <property type="entry name" value="NA(+)_H(+) ANTIPORTER NHAS2"/>
    <property type="match status" value="1"/>
</dbReference>
<keyword evidence="6 12" id="KW-0812">Transmembrane</keyword>
<dbReference type="EMBL" id="CP032489">
    <property type="protein sequence ID" value="AYD48691.1"/>
    <property type="molecule type" value="Genomic_DNA"/>
</dbReference>
<evidence type="ECO:0000256" key="1">
    <source>
        <dbReference type="ARBA" id="ARBA00004651"/>
    </source>
</evidence>
<dbReference type="GO" id="GO:0098719">
    <property type="term" value="P:sodium ion import across plasma membrane"/>
    <property type="evidence" value="ECO:0007669"/>
    <property type="project" value="TreeGrafter"/>
</dbReference>
<evidence type="ECO:0000313" key="14">
    <source>
        <dbReference type="EMBL" id="AYD48691.1"/>
    </source>
</evidence>
<feature type="transmembrane region" description="Helical" evidence="12">
    <location>
        <begin position="317"/>
        <end position="342"/>
    </location>
</feature>
<evidence type="ECO:0000256" key="7">
    <source>
        <dbReference type="ARBA" id="ARBA00022989"/>
    </source>
</evidence>
<dbReference type="InterPro" id="IPR006153">
    <property type="entry name" value="Cation/H_exchanger_TM"/>
</dbReference>
<keyword evidence="11" id="KW-0739">Sodium transport</keyword>
<dbReference type="InterPro" id="IPR018422">
    <property type="entry name" value="Cation/H_exchanger_CPA1"/>
</dbReference>
<feature type="transmembrane region" description="Helical" evidence="12">
    <location>
        <begin position="171"/>
        <end position="192"/>
    </location>
</feature>
<keyword evidence="15" id="KW-1185">Reference proteome</keyword>
<dbReference type="Pfam" id="PF00999">
    <property type="entry name" value="Na_H_Exchanger"/>
    <property type="match status" value="1"/>
</dbReference>
<evidence type="ECO:0000313" key="15">
    <source>
        <dbReference type="Proteomes" id="UP000266118"/>
    </source>
</evidence>
<keyword evidence="7 12" id="KW-1133">Transmembrane helix</keyword>
<organism evidence="14 15">
    <name type="scientific">Arachidicoccus soli</name>
    <dbReference type="NCBI Taxonomy" id="2341117"/>
    <lineage>
        <taxon>Bacteria</taxon>
        <taxon>Pseudomonadati</taxon>
        <taxon>Bacteroidota</taxon>
        <taxon>Chitinophagia</taxon>
        <taxon>Chitinophagales</taxon>
        <taxon>Chitinophagaceae</taxon>
        <taxon>Arachidicoccus</taxon>
    </lineage>
</organism>
<keyword evidence="5" id="KW-1003">Cell membrane</keyword>
<dbReference type="Gene3D" id="6.10.140.1330">
    <property type="match status" value="1"/>
</dbReference>
<evidence type="ECO:0000256" key="10">
    <source>
        <dbReference type="ARBA" id="ARBA00023136"/>
    </source>
</evidence>
<evidence type="ECO:0000256" key="6">
    <source>
        <dbReference type="ARBA" id="ARBA00022692"/>
    </source>
</evidence>
<proteinExistence type="inferred from homology"/>
<dbReference type="OrthoDB" id="9774146at2"/>
<feature type="transmembrane region" description="Helical" evidence="12">
    <location>
        <begin position="204"/>
        <end position="225"/>
    </location>
</feature>
<evidence type="ECO:0000256" key="12">
    <source>
        <dbReference type="SAM" id="Phobius"/>
    </source>
</evidence>
<reference evidence="14 15" key="1">
    <citation type="submission" date="2018-09" db="EMBL/GenBank/DDBJ databases">
        <title>Arachidicoccus sp. nov., a bacterium isolated from soil.</title>
        <authorList>
            <person name="Weon H.-Y."/>
            <person name="Kwon S.-W."/>
            <person name="Lee S.A."/>
        </authorList>
    </citation>
    <scope>NUCLEOTIDE SEQUENCE [LARGE SCALE GENOMIC DNA]</scope>
    <source>
        <strain evidence="14 15">KIS59-12</strain>
    </source>
</reference>
<feature type="transmembrane region" description="Helical" evidence="12">
    <location>
        <begin position="382"/>
        <end position="406"/>
    </location>
</feature>
<feature type="transmembrane region" description="Helical" evidence="12">
    <location>
        <begin position="255"/>
        <end position="270"/>
    </location>
</feature>
<keyword evidence="8" id="KW-0915">Sodium</keyword>
<feature type="transmembrane region" description="Helical" evidence="12">
    <location>
        <begin position="99"/>
        <end position="121"/>
    </location>
</feature>
<dbReference type="GO" id="GO:0015385">
    <property type="term" value="F:sodium:proton antiporter activity"/>
    <property type="evidence" value="ECO:0007669"/>
    <property type="project" value="InterPro"/>
</dbReference>
<sequence length="410" mass="45236">MELYNSFAVIIVLAAVFGYINFRFIKLPNTIGVMIISLVGSLGMIGLGKLYPNLFQETLKVIKSLDFYTVLMKIMLSFLLFAGSIHINVKEMRKERTSIITFSTIGVLLSTVIVASLSYFVCHIFGLPISFIYCLLFGALISPTDPIAVLEILKNANIPKSLEMKISGESLFNDGIAVVIFLTILEAMRLGVDKLTFVNVLLLFLREAGGGLLFGFLLGYVAYAALRTIDNYKVEVMITLAVVMGGYMFADYIHISGPLTMVIAGIFIGNKGRRLGMSEVTRDYVDKFWEMVDEALNAMLFLLIGMEMLVINFSTSYLWIGMCAIAIVLVSRYISVSIPIAILKYKSNIEKNAISILTWSGVRGGISVALALSLPYSSESELIVSITYIIVLFSIIVQGLTVGKVVKRLM</sequence>
<feature type="domain" description="Cation/H+ exchanger transmembrane" evidence="13">
    <location>
        <begin position="13"/>
        <end position="407"/>
    </location>
</feature>
<evidence type="ECO:0000256" key="8">
    <source>
        <dbReference type="ARBA" id="ARBA00023053"/>
    </source>
</evidence>
<dbReference type="GO" id="GO:0015386">
    <property type="term" value="F:potassium:proton antiporter activity"/>
    <property type="evidence" value="ECO:0007669"/>
    <property type="project" value="TreeGrafter"/>
</dbReference>
<feature type="transmembrane region" description="Helical" evidence="12">
    <location>
        <begin position="29"/>
        <end position="47"/>
    </location>
</feature>
<feature type="transmembrane region" description="Helical" evidence="12">
    <location>
        <begin position="127"/>
        <end position="150"/>
    </location>
</feature>
<keyword evidence="10 12" id="KW-0472">Membrane</keyword>
<evidence type="ECO:0000259" key="13">
    <source>
        <dbReference type="Pfam" id="PF00999"/>
    </source>
</evidence>
<name>A0A386HTA0_9BACT</name>
<protein>
    <submittedName>
        <fullName evidence="14">Sodium:proton antiporter</fullName>
    </submittedName>
</protein>
<dbReference type="KEGG" id="ark:D6B99_14415"/>
<keyword evidence="3" id="KW-0813">Transport</keyword>
<keyword evidence="9" id="KW-0406">Ion transport</keyword>
<evidence type="ECO:0000256" key="9">
    <source>
        <dbReference type="ARBA" id="ARBA00023065"/>
    </source>
</evidence>
<dbReference type="PANTHER" id="PTHR10110">
    <property type="entry name" value="SODIUM/HYDROGEN EXCHANGER"/>
    <property type="match status" value="1"/>
</dbReference>
<dbReference type="GO" id="GO:0051453">
    <property type="term" value="P:regulation of intracellular pH"/>
    <property type="evidence" value="ECO:0007669"/>
    <property type="project" value="TreeGrafter"/>
</dbReference>
<evidence type="ECO:0000256" key="11">
    <source>
        <dbReference type="ARBA" id="ARBA00023201"/>
    </source>
</evidence>
<dbReference type="RefSeq" id="WP_119989685.1">
    <property type="nucleotide sequence ID" value="NZ_CP032489.1"/>
</dbReference>
<comment type="similarity">
    <text evidence="2">Belongs to the monovalent cation:proton antiporter 1 (CPA1) transporter (TC 2.A.36) family.</text>
</comment>
<evidence type="ECO:0000256" key="4">
    <source>
        <dbReference type="ARBA" id="ARBA00022449"/>
    </source>
</evidence>
<evidence type="ECO:0000256" key="5">
    <source>
        <dbReference type="ARBA" id="ARBA00022475"/>
    </source>
</evidence>
<evidence type="ECO:0000256" key="2">
    <source>
        <dbReference type="ARBA" id="ARBA00007367"/>
    </source>
</evidence>
<feature type="transmembrane region" description="Helical" evidence="12">
    <location>
        <begin position="6"/>
        <end position="22"/>
    </location>
</feature>